<accession>A0A520KT46</accession>
<dbReference type="Pfam" id="PF00528">
    <property type="entry name" value="BPD_transp_1"/>
    <property type="match status" value="1"/>
</dbReference>
<feature type="transmembrane region" description="Helical" evidence="9">
    <location>
        <begin position="21"/>
        <end position="41"/>
    </location>
</feature>
<comment type="function">
    <text evidence="10">Part of the binding-protein-dependent transport system for phosphate; probably responsible for the translocation of the substrate across the membrane.</text>
</comment>
<dbReference type="SUPFAM" id="SSF161098">
    <property type="entry name" value="MetI-like"/>
    <property type="match status" value="1"/>
</dbReference>
<feature type="domain" description="ABC transmembrane type-1" evidence="11">
    <location>
        <begin position="75"/>
        <end position="289"/>
    </location>
</feature>
<keyword evidence="8 9" id="KW-0472">Membrane</keyword>
<evidence type="ECO:0000313" key="13">
    <source>
        <dbReference type="Proteomes" id="UP000317158"/>
    </source>
</evidence>
<keyword evidence="5 10" id="KW-0592">Phosphate transport</keyword>
<feature type="transmembrane region" description="Helical" evidence="9">
    <location>
        <begin position="266"/>
        <end position="289"/>
    </location>
</feature>
<dbReference type="GO" id="GO:0005315">
    <property type="term" value="F:phosphate transmembrane transporter activity"/>
    <property type="evidence" value="ECO:0007669"/>
    <property type="project" value="InterPro"/>
</dbReference>
<dbReference type="PANTHER" id="PTHR30425">
    <property type="entry name" value="PHOSPHATE TRANSPORT SYSTEM PERMEASE PROTEIN PST"/>
    <property type="match status" value="1"/>
</dbReference>
<evidence type="ECO:0000256" key="5">
    <source>
        <dbReference type="ARBA" id="ARBA00022592"/>
    </source>
</evidence>
<dbReference type="InterPro" id="IPR051124">
    <property type="entry name" value="Phosphate_Transport_Permease"/>
</dbReference>
<reference evidence="12 13" key="1">
    <citation type="journal article" date="2019" name="Nat. Microbiol.">
        <title>Wide diversity of methane and short-chain alkane metabolisms in uncultured archaea.</title>
        <authorList>
            <person name="Borrel G."/>
            <person name="Adam P.S."/>
            <person name="McKay L.J."/>
            <person name="Chen L.X."/>
            <person name="Sierra-Garcia I.N."/>
            <person name="Sieber C.M."/>
            <person name="Letourneur Q."/>
            <person name="Ghozlane A."/>
            <person name="Andersen G.L."/>
            <person name="Li W.J."/>
            <person name="Hallam S.J."/>
            <person name="Muyzer G."/>
            <person name="de Oliveira V.M."/>
            <person name="Inskeep W.P."/>
            <person name="Banfield J.F."/>
            <person name="Gribaldo S."/>
        </authorList>
    </citation>
    <scope>NUCLEOTIDE SEQUENCE [LARGE SCALE GENOMIC DNA]</scope>
    <source>
        <strain evidence="12">NM1a</strain>
    </source>
</reference>
<evidence type="ECO:0000256" key="7">
    <source>
        <dbReference type="ARBA" id="ARBA00022989"/>
    </source>
</evidence>
<protein>
    <recommendedName>
        <fullName evidence="10">Phosphate transport system permease protein</fullName>
    </recommendedName>
</protein>
<dbReference type="GO" id="GO:0005886">
    <property type="term" value="C:plasma membrane"/>
    <property type="evidence" value="ECO:0007669"/>
    <property type="project" value="UniProtKB-SubCell"/>
</dbReference>
<evidence type="ECO:0000256" key="6">
    <source>
        <dbReference type="ARBA" id="ARBA00022692"/>
    </source>
</evidence>
<evidence type="ECO:0000256" key="8">
    <source>
        <dbReference type="ARBA" id="ARBA00023136"/>
    </source>
</evidence>
<dbReference type="EMBL" id="RXIF01000004">
    <property type="protein sequence ID" value="RZN65079.1"/>
    <property type="molecule type" value="Genomic_DNA"/>
</dbReference>
<dbReference type="Gene3D" id="1.10.3720.10">
    <property type="entry name" value="MetI-like"/>
    <property type="match status" value="1"/>
</dbReference>
<keyword evidence="6 9" id="KW-0812">Transmembrane</keyword>
<dbReference type="PROSITE" id="PS50928">
    <property type="entry name" value="ABC_TM1"/>
    <property type="match status" value="1"/>
</dbReference>
<dbReference type="AlphaFoldDB" id="A0A520KT46"/>
<feature type="transmembrane region" description="Helical" evidence="9">
    <location>
        <begin position="118"/>
        <end position="139"/>
    </location>
</feature>
<keyword evidence="4 10" id="KW-1003">Cell membrane</keyword>
<keyword evidence="3 9" id="KW-0813">Transport</keyword>
<comment type="subcellular location">
    <subcellularLocation>
        <location evidence="1 9">Cell membrane</location>
        <topology evidence="1 9">Multi-pass membrane protein</topology>
    </subcellularLocation>
</comment>
<comment type="similarity">
    <text evidence="2 10">Belongs to the binding-protein-dependent transport system permease family. CysTW subfamily.</text>
</comment>
<evidence type="ECO:0000256" key="4">
    <source>
        <dbReference type="ARBA" id="ARBA00022475"/>
    </source>
</evidence>
<sequence>MDDTKSKISFKMFKEKAIEKFLLIMSLISISIVFIIFLYLILEGVPAFSTIGFFNFIFGTEWFFPTDTYGIMPLLIGSFYVTIIATVIAVILGIPSAIVLSEMMPPSIASIIKPIIEILNDIPSIVYGFIGMIILIPFMESSLSMVVGESYITAGIVLGIMALPTIVTISDDAIRSVPKDIKEGSLALGASHWETIKNIVIPSAISGIIASIILAMGRVLGETMAVMFLIGCIPRIPTPFYNIFQSGSTMTTGIVSEMGEAARGSLHYHSLVGIGVILLIIVTILNFVADYARIRVQKKFG</sequence>
<dbReference type="InterPro" id="IPR000515">
    <property type="entry name" value="MetI-like"/>
</dbReference>
<dbReference type="InterPro" id="IPR011864">
    <property type="entry name" value="Phosphate_PstC"/>
</dbReference>
<name>A0A520KT46_METT2</name>
<evidence type="ECO:0000256" key="9">
    <source>
        <dbReference type="RuleBase" id="RU363032"/>
    </source>
</evidence>
<evidence type="ECO:0000256" key="2">
    <source>
        <dbReference type="ARBA" id="ARBA00007069"/>
    </source>
</evidence>
<dbReference type="Proteomes" id="UP000317158">
    <property type="component" value="Unassembled WGS sequence"/>
</dbReference>
<proteinExistence type="inferred from homology"/>
<feature type="transmembrane region" description="Helical" evidence="9">
    <location>
        <begin position="71"/>
        <end position="98"/>
    </location>
</feature>
<evidence type="ECO:0000313" key="12">
    <source>
        <dbReference type="EMBL" id="RZN65079.1"/>
    </source>
</evidence>
<dbReference type="NCBIfam" id="TIGR02138">
    <property type="entry name" value="phosphate_pstC"/>
    <property type="match status" value="1"/>
</dbReference>
<feature type="transmembrane region" description="Helical" evidence="9">
    <location>
        <begin position="199"/>
        <end position="217"/>
    </location>
</feature>
<evidence type="ECO:0000256" key="1">
    <source>
        <dbReference type="ARBA" id="ARBA00004651"/>
    </source>
</evidence>
<comment type="caution">
    <text evidence="12">The sequence shown here is derived from an EMBL/GenBank/DDBJ whole genome shotgun (WGS) entry which is preliminary data.</text>
</comment>
<dbReference type="InterPro" id="IPR035906">
    <property type="entry name" value="MetI-like_sf"/>
</dbReference>
<evidence type="ECO:0000256" key="3">
    <source>
        <dbReference type="ARBA" id="ARBA00022448"/>
    </source>
</evidence>
<gene>
    <name evidence="12" type="primary">pstC</name>
    <name evidence="12" type="ORF">EF806_03285</name>
</gene>
<dbReference type="PANTHER" id="PTHR30425:SF1">
    <property type="entry name" value="PHOSPHATE TRANSPORT SYSTEM PERMEASE PROTEIN PSTC"/>
    <property type="match status" value="1"/>
</dbReference>
<organism evidence="12 13">
    <name type="scientific">Methanoliparum thermophilum</name>
    <dbReference type="NCBI Taxonomy" id="2491083"/>
    <lineage>
        <taxon>Archaea</taxon>
        <taxon>Methanobacteriati</taxon>
        <taxon>Methanobacteriota</taxon>
        <taxon>Candidatus Methanoliparia</taxon>
        <taxon>Candidatus Methanoliparales</taxon>
        <taxon>Candidatus Methanoliparaceae</taxon>
        <taxon>Candidatus Methanoliparum</taxon>
    </lineage>
</organism>
<evidence type="ECO:0000256" key="10">
    <source>
        <dbReference type="RuleBase" id="RU363054"/>
    </source>
</evidence>
<keyword evidence="7 9" id="KW-1133">Transmembrane helix</keyword>
<feature type="transmembrane region" description="Helical" evidence="9">
    <location>
        <begin position="151"/>
        <end position="170"/>
    </location>
</feature>
<dbReference type="CDD" id="cd06261">
    <property type="entry name" value="TM_PBP2"/>
    <property type="match status" value="1"/>
</dbReference>
<dbReference type="GO" id="GO:0006817">
    <property type="term" value="P:phosphate ion transport"/>
    <property type="evidence" value="ECO:0007669"/>
    <property type="project" value="UniProtKB-KW"/>
</dbReference>
<evidence type="ECO:0000259" key="11">
    <source>
        <dbReference type="PROSITE" id="PS50928"/>
    </source>
</evidence>